<dbReference type="SUPFAM" id="SSF82829">
    <property type="entry name" value="MesJ substrate recognition domain-like"/>
    <property type="match status" value="1"/>
</dbReference>
<dbReference type="Gene3D" id="3.40.50.620">
    <property type="entry name" value="HUPs"/>
    <property type="match status" value="1"/>
</dbReference>
<evidence type="ECO:0000256" key="5">
    <source>
        <dbReference type="ARBA" id="ARBA00048539"/>
    </source>
</evidence>
<evidence type="ECO:0000313" key="8">
    <source>
        <dbReference type="EMBL" id="KDM90946.1"/>
    </source>
</evidence>
<comment type="subcellular location">
    <subcellularLocation>
        <location evidence="6">Cytoplasm</location>
    </subcellularLocation>
</comment>
<dbReference type="SUPFAM" id="SSF52402">
    <property type="entry name" value="Adenine nucleotide alpha hydrolases-like"/>
    <property type="match status" value="1"/>
</dbReference>
<dbReference type="PANTHER" id="PTHR43033">
    <property type="entry name" value="TRNA(ILE)-LYSIDINE SYNTHASE-RELATED"/>
    <property type="match status" value="1"/>
</dbReference>
<comment type="catalytic activity">
    <reaction evidence="5 6">
        <text>cytidine(34) in tRNA(Ile2) + L-lysine + ATP = lysidine(34) in tRNA(Ile2) + AMP + diphosphate + H(+)</text>
        <dbReference type="Rhea" id="RHEA:43744"/>
        <dbReference type="Rhea" id="RHEA-COMP:10625"/>
        <dbReference type="Rhea" id="RHEA-COMP:10670"/>
        <dbReference type="ChEBI" id="CHEBI:15378"/>
        <dbReference type="ChEBI" id="CHEBI:30616"/>
        <dbReference type="ChEBI" id="CHEBI:32551"/>
        <dbReference type="ChEBI" id="CHEBI:33019"/>
        <dbReference type="ChEBI" id="CHEBI:82748"/>
        <dbReference type="ChEBI" id="CHEBI:83665"/>
        <dbReference type="ChEBI" id="CHEBI:456215"/>
        <dbReference type="EC" id="6.3.4.19"/>
    </reaction>
</comment>
<comment type="similarity">
    <text evidence="6">Belongs to the tRNA(Ile)-lysidine synthase family.</text>
</comment>
<keyword evidence="2 6" id="KW-0819">tRNA processing</keyword>
<keyword evidence="6" id="KW-0963">Cytoplasm</keyword>
<dbReference type="InterPro" id="IPR012094">
    <property type="entry name" value="tRNA_Ile_lys_synt"/>
</dbReference>
<keyword evidence="9" id="KW-1185">Reference proteome</keyword>
<evidence type="ECO:0000256" key="4">
    <source>
        <dbReference type="ARBA" id="ARBA00022840"/>
    </source>
</evidence>
<dbReference type="Pfam" id="PF01171">
    <property type="entry name" value="ATP_bind_3"/>
    <property type="match status" value="1"/>
</dbReference>
<dbReference type="Proteomes" id="UP000027192">
    <property type="component" value="Unassembled WGS sequence"/>
</dbReference>
<protein>
    <recommendedName>
        <fullName evidence="6">tRNA(Ile)-lysidine synthase</fullName>
        <ecNumber evidence="6">6.3.4.19</ecNumber>
    </recommendedName>
    <alternativeName>
        <fullName evidence="6">tRNA(Ile)-2-lysyl-cytidine synthase</fullName>
    </alternativeName>
    <alternativeName>
        <fullName evidence="6">tRNA(Ile)-lysidine synthetase</fullName>
    </alternativeName>
</protein>
<evidence type="ECO:0000256" key="1">
    <source>
        <dbReference type="ARBA" id="ARBA00022598"/>
    </source>
</evidence>
<dbReference type="GO" id="GO:0005737">
    <property type="term" value="C:cytoplasm"/>
    <property type="evidence" value="ECO:0007669"/>
    <property type="project" value="UniProtKB-SubCell"/>
</dbReference>
<evidence type="ECO:0000259" key="7">
    <source>
        <dbReference type="Pfam" id="PF01171"/>
    </source>
</evidence>
<dbReference type="RefSeq" id="WP_051642103.1">
    <property type="nucleotide sequence ID" value="NZ_JAGSGC010000004.1"/>
</dbReference>
<feature type="binding site" evidence="6">
    <location>
        <begin position="23"/>
        <end position="28"/>
    </location>
    <ligand>
        <name>ATP</name>
        <dbReference type="ChEBI" id="CHEBI:30616"/>
    </ligand>
</feature>
<gene>
    <name evidence="6" type="primary">tilS</name>
    <name evidence="8" type="ORF">EA58_14420</name>
</gene>
<dbReference type="GO" id="GO:0032267">
    <property type="term" value="F:tRNA(Ile)-lysidine synthase activity"/>
    <property type="evidence" value="ECO:0007669"/>
    <property type="project" value="UniProtKB-EC"/>
</dbReference>
<dbReference type="GO" id="GO:0005524">
    <property type="term" value="F:ATP binding"/>
    <property type="evidence" value="ECO:0007669"/>
    <property type="project" value="UniProtKB-UniRule"/>
</dbReference>
<dbReference type="HAMAP" id="MF_01161">
    <property type="entry name" value="tRNA_Ile_lys_synt"/>
    <property type="match status" value="1"/>
</dbReference>
<evidence type="ECO:0000256" key="3">
    <source>
        <dbReference type="ARBA" id="ARBA00022741"/>
    </source>
</evidence>
<dbReference type="OrthoDB" id="9807403at2"/>
<evidence type="ECO:0000313" key="9">
    <source>
        <dbReference type="Proteomes" id="UP000027192"/>
    </source>
</evidence>
<dbReference type="Gene3D" id="1.20.59.20">
    <property type="match status" value="1"/>
</dbReference>
<dbReference type="EMBL" id="JMIB01000027">
    <property type="protein sequence ID" value="KDM90946.1"/>
    <property type="molecule type" value="Genomic_DNA"/>
</dbReference>
<evidence type="ECO:0000256" key="6">
    <source>
        <dbReference type="HAMAP-Rule" id="MF_01161"/>
    </source>
</evidence>
<comment type="caution">
    <text evidence="8">The sequence shown here is derived from an EMBL/GenBank/DDBJ whole genome shotgun (WGS) entry which is preliminary data.</text>
</comment>
<dbReference type="InterPro" id="IPR011063">
    <property type="entry name" value="TilS/TtcA_N"/>
</dbReference>
<accession>A0A066RP89</accession>
<dbReference type="NCBIfam" id="TIGR02432">
    <property type="entry name" value="lysidine_TilS_N"/>
    <property type="match status" value="1"/>
</dbReference>
<reference evidence="8 9" key="1">
    <citation type="submission" date="2014-04" db="EMBL/GenBank/DDBJ databases">
        <title>Draft genome sequence of Photobacterium halotolerans S2753: a solonamide, ngercheumicin and holomycin producer.</title>
        <authorList>
            <person name="Machado H.R."/>
            <person name="Gram L."/>
        </authorList>
    </citation>
    <scope>NUCLEOTIDE SEQUENCE [LARGE SCALE GENOMIC DNA]</scope>
    <source>
        <strain evidence="8 9">S2753</strain>
    </source>
</reference>
<dbReference type="EC" id="6.3.4.19" evidence="6"/>
<evidence type="ECO:0000256" key="2">
    <source>
        <dbReference type="ARBA" id="ARBA00022694"/>
    </source>
</evidence>
<organism evidence="8 9">
    <name type="scientific">Photobacterium galatheae</name>
    <dbReference type="NCBI Taxonomy" id="1654360"/>
    <lineage>
        <taxon>Bacteria</taxon>
        <taxon>Pseudomonadati</taxon>
        <taxon>Pseudomonadota</taxon>
        <taxon>Gammaproteobacteria</taxon>
        <taxon>Vibrionales</taxon>
        <taxon>Vibrionaceae</taxon>
        <taxon>Photobacterium</taxon>
    </lineage>
</organism>
<keyword evidence="1 6" id="KW-0436">Ligase</keyword>
<dbReference type="InterPro" id="IPR012795">
    <property type="entry name" value="tRNA_Ile_lys_synt_N"/>
</dbReference>
<comment type="function">
    <text evidence="6">Ligates lysine onto the cytidine present at position 34 of the AUA codon-specific tRNA(Ile) that contains the anticodon CAU, in an ATP-dependent manner. Cytidine is converted to lysidine, thus changing the amino acid specificity of the tRNA from methionine to isoleucine.</text>
</comment>
<keyword evidence="3 6" id="KW-0547">Nucleotide-binding</keyword>
<comment type="domain">
    <text evidence="6">The N-terminal region contains the highly conserved SGGXDS motif, predicted to be a P-loop motif involved in ATP binding.</text>
</comment>
<keyword evidence="4 6" id="KW-0067">ATP-binding</keyword>
<dbReference type="PANTHER" id="PTHR43033:SF1">
    <property type="entry name" value="TRNA(ILE)-LYSIDINE SYNTHASE-RELATED"/>
    <property type="match status" value="1"/>
</dbReference>
<name>A0A066RP89_9GAMM</name>
<dbReference type="AlphaFoldDB" id="A0A066RP89"/>
<proteinExistence type="inferred from homology"/>
<feature type="domain" description="tRNA(Ile)-lysidine/2-thiocytidine synthase N-terminal" evidence="7">
    <location>
        <begin position="18"/>
        <end position="195"/>
    </location>
</feature>
<dbReference type="InterPro" id="IPR014729">
    <property type="entry name" value="Rossmann-like_a/b/a_fold"/>
</dbReference>
<sequence length="320" mass="36194">MTLFSQETQAALIAHDEFVVGLSGGVDSVVALDCMNAFAKSHASPLKVRAIHVHHGFSDNADNWHAFCQAVCDKYGIPLTTLKVKVDGSKNLEANARQARYRAIKNNLSSSECLITGHHEDDQAETILLALKRGTGLDGLCGMAQFSIVHEIPIFRPLLSVSRDEIEAYAQQLNLEWIEDESNTDTRFDRNYLRLEILPRLKERWPAFSRTVGRTAQMCQHSRELTEHFAETDVQRVVAQGFLSLADIQSKPSSYQFYILREWFKRCGIAPQALARMREIERAVIGSRYWMNPKLELSKGVWLHRKGDKIYLSVDKSAGC</sequence>
<dbReference type="GO" id="GO:0006400">
    <property type="term" value="P:tRNA modification"/>
    <property type="evidence" value="ECO:0007669"/>
    <property type="project" value="UniProtKB-UniRule"/>
</dbReference>
<dbReference type="STRING" id="1654360.EA58_14420"/>
<dbReference type="CDD" id="cd01992">
    <property type="entry name" value="TilS_N"/>
    <property type="match status" value="1"/>
</dbReference>